<dbReference type="SUPFAM" id="SSF53335">
    <property type="entry name" value="S-adenosyl-L-methionine-dependent methyltransferases"/>
    <property type="match status" value="1"/>
</dbReference>
<dbReference type="Gene3D" id="3.40.50.150">
    <property type="entry name" value="Vaccinia Virus protein VP39"/>
    <property type="match status" value="1"/>
</dbReference>
<dbReference type="GO" id="GO:0008170">
    <property type="term" value="F:N-methyltransferase activity"/>
    <property type="evidence" value="ECO:0007669"/>
    <property type="project" value="InterPro"/>
</dbReference>
<organism evidence="4">
    <name type="scientific">marine sediment metagenome</name>
    <dbReference type="NCBI Taxonomy" id="412755"/>
    <lineage>
        <taxon>unclassified sequences</taxon>
        <taxon>metagenomes</taxon>
        <taxon>ecological metagenomes</taxon>
    </lineage>
</organism>
<dbReference type="GO" id="GO:0007059">
    <property type="term" value="P:chromosome segregation"/>
    <property type="evidence" value="ECO:0007669"/>
    <property type="project" value="TreeGrafter"/>
</dbReference>
<feature type="domain" description="ParB-like N-terminal" evidence="3">
    <location>
        <begin position="4"/>
        <end position="95"/>
    </location>
</feature>
<evidence type="ECO:0000256" key="1">
    <source>
        <dbReference type="ARBA" id="ARBA00022603"/>
    </source>
</evidence>
<reference evidence="4" key="1">
    <citation type="journal article" date="2015" name="Nature">
        <title>Complex archaea that bridge the gap between prokaryotes and eukaryotes.</title>
        <authorList>
            <person name="Spang A."/>
            <person name="Saw J.H."/>
            <person name="Jorgensen S.L."/>
            <person name="Zaremba-Niedzwiedzka K."/>
            <person name="Martijn J."/>
            <person name="Lind A.E."/>
            <person name="van Eijk R."/>
            <person name="Schleper C."/>
            <person name="Guy L."/>
            <person name="Ettema T.J."/>
        </authorList>
    </citation>
    <scope>NUCLEOTIDE SEQUENCE</scope>
</reference>
<dbReference type="SUPFAM" id="SSF110849">
    <property type="entry name" value="ParB/Sulfiredoxin"/>
    <property type="match status" value="1"/>
</dbReference>
<dbReference type="GO" id="GO:0032259">
    <property type="term" value="P:methylation"/>
    <property type="evidence" value="ECO:0007669"/>
    <property type="project" value="UniProtKB-KW"/>
</dbReference>
<dbReference type="InterPro" id="IPR003115">
    <property type="entry name" value="ParB_N"/>
</dbReference>
<dbReference type="InterPro" id="IPR036086">
    <property type="entry name" value="ParB/Sulfiredoxin_sf"/>
</dbReference>
<dbReference type="Pfam" id="PF01555">
    <property type="entry name" value="N6_N4_Mtase"/>
    <property type="match status" value="1"/>
</dbReference>
<dbReference type="EMBL" id="LAZR01002965">
    <property type="protein sequence ID" value="KKN23500.1"/>
    <property type="molecule type" value="Genomic_DNA"/>
</dbReference>
<dbReference type="Gene3D" id="3.90.1530.10">
    <property type="entry name" value="Conserved hypothetical protein from pyrococcus furiosus pfu- 392566-001, ParB domain"/>
    <property type="match status" value="1"/>
</dbReference>
<name>A0A0F9NVG1_9ZZZZ</name>
<protein>
    <recommendedName>
        <fullName evidence="3">ParB-like N-terminal domain-containing protein</fullName>
    </recommendedName>
</protein>
<evidence type="ECO:0000259" key="3">
    <source>
        <dbReference type="SMART" id="SM00470"/>
    </source>
</evidence>
<dbReference type="InterPro" id="IPR029063">
    <property type="entry name" value="SAM-dependent_MTases_sf"/>
</dbReference>
<dbReference type="InterPro" id="IPR001091">
    <property type="entry name" value="RM_Methyltransferase"/>
</dbReference>
<comment type="caution">
    <text evidence="4">The sequence shown here is derived from an EMBL/GenBank/DDBJ whole genome shotgun (WGS) entry which is preliminary data.</text>
</comment>
<dbReference type="GO" id="GO:0003677">
    <property type="term" value="F:DNA binding"/>
    <property type="evidence" value="ECO:0007669"/>
    <property type="project" value="InterPro"/>
</dbReference>
<gene>
    <name evidence="4" type="ORF">LCGC14_0904350</name>
</gene>
<sequence length="452" mass="50846">MEQRTVAPENIEIKPRQRKILAALQIEKMAESIHKFGLFSPPVMIPGSAEGKFQLVAGFTRLQGMLFLRWKEIPFNLKDEVDEITLKEMELEENIQRTDLEWWEKAEAVAEIYEMRVANDPTWSMRKTAELTGEALGTVSQSVQLRNEIKENPEIKTEKTLRGALQKLDVKKKLIEKRKDIERRSKGLTPSLRAEILVGDAVDLIKKEPDESYDAIVTNLPFGVDLEFKSGLKPYEDGEALIIETVQAIVKESFRVLKNDSWFVAWFDIRKITYSNAQLALYKRLAGLTKLKDFQQMFFDSMGLNFWLEDAGFSYVTLVPALWVKPNKTQGMIGDPRKGLIVAAEAMVFASKGGAFFMKQGRNNVFIYDSLGSAERDYSMQMPAALCTEIVSMVSLSGGRILDPFAGSGSIGLGALNRECEFRGYEINPEAAQIGNMLLSAHHLAAQEKGDA</sequence>
<dbReference type="InterPro" id="IPR002941">
    <property type="entry name" value="DNA_methylase_N4/N6"/>
</dbReference>
<dbReference type="PANTHER" id="PTHR33375:SF1">
    <property type="entry name" value="CHROMOSOME-PARTITIONING PROTEIN PARB-RELATED"/>
    <property type="match status" value="1"/>
</dbReference>
<evidence type="ECO:0000256" key="2">
    <source>
        <dbReference type="ARBA" id="ARBA00022679"/>
    </source>
</evidence>
<keyword evidence="1" id="KW-0489">Methyltransferase</keyword>
<dbReference type="PRINTS" id="PR00508">
    <property type="entry name" value="S21N4MTFRASE"/>
</dbReference>
<dbReference type="PANTHER" id="PTHR33375">
    <property type="entry name" value="CHROMOSOME-PARTITIONING PROTEIN PARB-RELATED"/>
    <property type="match status" value="1"/>
</dbReference>
<dbReference type="GO" id="GO:0005694">
    <property type="term" value="C:chromosome"/>
    <property type="evidence" value="ECO:0007669"/>
    <property type="project" value="TreeGrafter"/>
</dbReference>
<dbReference type="Pfam" id="PF02195">
    <property type="entry name" value="ParB_N"/>
    <property type="match status" value="1"/>
</dbReference>
<accession>A0A0F9NVG1</accession>
<dbReference type="AlphaFoldDB" id="A0A0F9NVG1"/>
<dbReference type="SMART" id="SM00470">
    <property type="entry name" value="ParB"/>
    <property type="match status" value="1"/>
</dbReference>
<dbReference type="CDD" id="cd02440">
    <property type="entry name" value="AdoMet_MTases"/>
    <property type="match status" value="1"/>
</dbReference>
<evidence type="ECO:0000313" key="4">
    <source>
        <dbReference type="EMBL" id="KKN23500.1"/>
    </source>
</evidence>
<dbReference type="InterPro" id="IPR050336">
    <property type="entry name" value="Chromosome_partition/occlusion"/>
</dbReference>
<keyword evidence="2" id="KW-0808">Transferase</keyword>
<proteinExistence type="predicted"/>